<evidence type="ECO:0000256" key="6">
    <source>
        <dbReference type="ARBA" id="ARBA00023004"/>
    </source>
</evidence>
<evidence type="ECO:0000256" key="2">
    <source>
        <dbReference type="ARBA" id="ARBA00010617"/>
    </source>
</evidence>
<proteinExistence type="inferred from homology"/>
<dbReference type="PANTHER" id="PTHR24296">
    <property type="entry name" value="CYTOCHROME P450"/>
    <property type="match status" value="1"/>
</dbReference>
<dbReference type="AlphaFoldDB" id="A0AA39D6D3"/>
<name>A0AA39D6D3_VITRO</name>
<keyword evidence="4" id="KW-0479">Metal-binding</keyword>
<sequence length="117" mass="13237">MFLILLLHLHRIQDKNTEVVEKIGSTSPFKGPWFYNMDILSNNDVVNVHSKMKISINTDISNGNFSINFPKGSEFTKIFDVFGNGIFNLDAESWRNQRKLAQIDNKPCAVAKACSDS</sequence>
<dbReference type="GO" id="GO:0004497">
    <property type="term" value="F:monooxygenase activity"/>
    <property type="evidence" value="ECO:0007669"/>
    <property type="project" value="UniProtKB-KW"/>
</dbReference>
<keyword evidence="9" id="KW-1185">Reference proteome</keyword>
<reference evidence="8 9" key="1">
    <citation type="journal article" date="2023" name="BMC Biotechnol.">
        <title>Vitis rotundifolia cv Carlos genome sequencing.</title>
        <authorList>
            <person name="Huff M."/>
            <person name="Hulse-Kemp A."/>
            <person name="Scheffler B."/>
            <person name="Youngblood R."/>
            <person name="Simpson S."/>
            <person name="Babiker E."/>
            <person name="Staton M."/>
        </authorList>
    </citation>
    <scope>NUCLEOTIDE SEQUENCE [LARGE SCALE GENOMIC DNA]</scope>
    <source>
        <tissue evidence="8">Leaf</tissue>
    </source>
</reference>
<comment type="caution">
    <text evidence="8">The sequence shown here is derived from an EMBL/GenBank/DDBJ whole genome shotgun (WGS) entry which is preliminary data.</text>
</comment>
<keyword evidence="6" id="KW-0408">Iron</keyword>
<evidence type="ECO:0000256" key="3">
    <source>
        <dbReference type="ARBA" id="ARBA00022617"/>
    </source>
</evidence>
<comment type="similarity">
    <text evidence="2">Belongs to the cytochrome P450 family.</text>
</comment>
<protein>
    <submittedName>
        <fullName evidence="8">Uncharacterized protein</fullName>
    </submittedName>
</protein>
<comment type="cofactor">
    <cofactor evidence="1">
        <name>heme</name>
        <dbReference type="ChEBI" id="CHEBI:30413"/>
    </cofactor>
</comment>
<evidence type="ECO:0000256" key="4">
    <source>
        <dbReference type="ARBA" id="ARBA00022723"/>
    </source>
</evidence>
<evidence type="ECO:0000313" key="8">
    <source>
        <dbReference type="EMBL" id="KAJ9670882.1"/>
    </source>
</evidence>
<dbReference type="GO" id="GO:0046872">
    <property type="term" value="F:metal ion binding"/>
    <property type="evidence" value="ECO:0007669"/>
    <property type="project" value="UniProtKB-KW"/>
</dbReference>
<keyword evidence="3" id="KW-0349">Heme</keyword>
<dbReference type="EMBL" id="JARBHA010000020">
    <property type="protein sequence ID" value="KAJ9670882.1"/>
    <property type="molecule type" value="Genomic_DNA"/>
</dbReference>
<evidence type="ECO:0000256" key="1">
    <source>
        <dbReference type="ARBA" id="ARBA00001971"/>
    </source>
</evidence>
<dbReference type="Proteomes" id="UP001168098">
    <property type="component" value="Unassembled WGS sequence"/>
</dbReference>
<evidence type="ECO:0000313" key="9">
    <source>
        <dbReference type="Proteomes" id="UP001168098"/>
    </source>
</evidence>
<organism evidence="8 9">
    <name type="scientific">Vitis rotundifolia</name>
    <name type="common">Muscadine grape</name>
    <dbReference type="NCBI Taxonomy" id="103349"/>
    <lineage>
        <taxon>Eukaryota</taxon>
        <taxon>Viridiplantae</taxon>
        <taxon>Streptophyta</taxon>
        <taxon>Embryophyta</taxon>
        <taxon>Tracheophyta</taxon>
        <taxon>Spermatophyta</taxon>
        <taxon>Magnoliopsida</taxon>
        <taxon>eudicotyledons</taxon>
        <taxon>Gunneridae</taxon>
        <taxon>Pentapetalae</taxon>
        <taxon>rosids</taxon>
        <taxon>Vitales</taxon>
        <taxon>Vitaceae</taxon>
        <taxon>Viteae</taxon>
        <taxon>Vitis</taxon>
    </lineage>
</organism>
<gene>
    <name evidence="8" type="ORF">PVL29_027055</name>
</gene>
<evidence type="ECO:0000256" key="5">
    <source>
        <dbReference type="ARBA" id="ARBA00023002"/>
    </source>
</evidence>
<accession>A0AA39D6D3</accession>
<keyword evidence="5" id="KW-0560">Oxidoreductase</keyword>
<evidence type="ECO:0000256" key="7">
    <source>
        <dbReference type="ARBA" id="ARBA00023033"/>
    </source>
</evidence>
<keyword evidence="7" id="KW-0503">Monooxygenase</keyword>